<keyword evidence="14" id="KW-1185">Reference proteome</keyword>
<feature type="region of interest" description="Disordered" evidence="10">
    <location>
        <begin position="395"/>
        <end position="461"/>
    </location>
</feature>
<keyword evidence="9" id="KW-0807">Transducer</keyword>
<evidence type="ECO:0000256" key="3">
    <source>
        <dbReference type="ARBA" id="ARBA00010663"/>
    </source>
</evidence>
<feature type="domain" description="G-protein coupled receptors family 1 profile" evidence="12">
    <location>
        <begin position="16"/>
        <end position="341"/>
    </location>
</feature>
<feature type="compositionally biased region" description="Low complexity" evidence="10">
    <location>
        <begin position="221"/>
        <end position="254"/>
    </location>
</feature>
<comment type="caution">
    <text evidence="13">The sequence shown here is derived from an EMBL/GenBank/DDBJ whole genome shotgun (WGS) entry which is preliminary data.</text>
</comment>
<dbReference type="PRINTS" id="PR01846">
    <property type="entry name" value="TRHRFAMILY"/>
</dbReference>
<reference evidence="13 14" key="2">
    <citation type="journal article" date="2022" name="Mol. Biol. Evol.">
        <title>Comparative Genomics Reveals Insights into the Divergent Evolution of Astigmatic Mites and Household Pest Adaptations.</title>
        <authorList>
            <person name="Xiong Q."/>
            <person name="Wan A.T."/>
            <person name="Liu X."/>
            <person name="Fung C.S."/>
            <person name="Xiao X."/>
            <person name="Malainual N."/>
            <person name="Hou J."/>
            <person name="Wang L."/>
            <person name="Wang M."/>
            <person name="Yang K.Y."/>
            <person name="Cui Y."/>
            <person name="Leung E.L."/>
            <person name="Nong W."/>
            <person name="Shin S.K."/>
            <person name="Au S.W."/>
            <person name="Jeong K.Y."/>
            <person name="Chew F.T."/>
            <person name="Hui J.H."/>
            <person name="Leung T.F."/>
            <person name="Tungtrongchitr A."/>
            <person name="Zhong N."/>
            <person name="Liu Z."/>
            <person name="Tsui S.K."/>
        </authorList>
    </citation>
    <scope>NUCLEOTIDE SEQUENCE [LARGE SCALE GENOMIC DNA]</scope>
    <source>
        <strain evidence="13">Derp</strain>
    </source>
</reference>
<dbReference type="PRINTS" id="PR00237">
    <property type="entry name" value="GPCRRHODOPSN"/>
</dbReference>
<evidence type="ECO:0000313" key="14">
    <source>
        <dbReference type="Proteomes" id="UP000887458"/>
    </source>
</evidence>
<dbReference type="PROSITE" id="PS50262">
    <property type="entry name" value="G_PROTEIN_RECEP_F1_2"/>
    <property type="match status" value="1"/>
</dbReference>
<evidence type="ECO:0000256" key="7">
    <source>
        <dbReference type="ARBA" id="ARBA00023136"/>
    </source>
</evidence>
<comment type="subcellular location">
    <subcellularLocation>
        <location evidence="2">Membrane</location>
    </subcellularLocation>
</comment>
<dbReference type="PANTHER" id="PTHR46061">
    <property type="entry name" value="THYROTROPIN-RELEASING HORMONE RECEPTOR"/>
    <property type="match status" value="1"/>
</dbReference>
<keyword evidence="5 9" id="KW-0812">Transmembrane</keyword>
<feature type="transmembrane region" description="Helical" evidence="11">
    <location>
        <begin position="283"/>
        <end position="301"/>
    </location>
</feature>
<dbReference type="PROSITE" id="PS00237">
    <property type="entry name" value="G_PROTEIN_RECEP_F1_1"/>
    <property type="match status" value="1"/>
</dbReference>
<feature type="transmembrane region" description="Helical" evidence="11">
    <location>
        <begin position="67"/>
        <end position="85"/>
    </location>
</feature>
<name>A0ABQ8J0X1_DERPT</name>
<gene>
    <name evidence="13" type="ORF">DERP_000703</name>
</gene>
<evidence type="ECO:0000256" key="8">
    <source>
        <dbReference type="ARBA" id="ARBA00032251"/>
    </source>
</evidence>
<dbReference type="InterPro" id="IPR017452">
    <property type="entry name" value="GPCR_Rhodpsn_7TM"/>
</dbReference>
<evidence type="ECO:0000313" key="13">
    <source>
        <dbReference type="EMBL" id="KAH9416204.1"/>
    </source>
</evidence>
<evidence type="ECO:0000256" key="9">
    <source>
        <dbReference type="RuleBase" id="RU000688"/>
    </source>
</evidence>
<dbReference type="SUPFAM" id="SSF81321">
    <property type="entry name" value="Family A G protein-coupled receptor-like"/>
    <property type="match status" value="1"/>
</dbReference>
<organism evidence="13 14">
    <name type="scientific">Dermatophagoides pteronyssinus</name>
    <name type="common">European house dust mite</name>
    <dbReference type="NCBI Taxonomy" id="6956"/>
    <lineage>
        <taxon>Eukaryota</taxon>
        <taxon>Metazoa</taxon>
        <taxon>Ecdysozoa</taxon>
        <taxon>Arthropoda</taxon>
        <taxon>Chelicerata</taxon>
        <taxon>Arachnida</taxon>
        <taxon>Acari</taxon>
        <taxon>Acariformes</taxon>
        <taxon>Sarcoptiformes</taxon>
        <taxon>Astigmata</taxon>
        <taxon>Psoroptidia</taxon>
        <taxon>Analgoidea</taxon>
        <taxon>Pyroglyphidae</taxon>
        <taxon>Dermatophagoidinae</taxon>
        <taxon>Dermatophagoides</taxon>
    </lineage>
</organism>
<dbReference type="Proteomes" id="UP000887458">
    <property type="component" value="Unassembled WGS sequence"/>
</dbReference>
<dbReference type="InterPro" id="IPR002120">
    <property type="entry name" value="TRH_rcpt_1"/>
</dbReference>
<protein>
    <recommendedName>
        <fullName evidence="4">Thyrotropin-releasing hormone receptor</fullName>
    </recommendedName>
    <alternativeName>
        <fullName evidence="8">Thyroliberin receptor</fullName>
    </alternativeName>
</protein>
<reference evidence="13 14" key="1">
    <citation type="journal article" date="2018" name="J. Allergy Clin. Immunol.">
        <title>High-quality assembly of Dermatophagoides pteronyssinus genome and transcriptome reveals a wide range of novel allergens.</title>
        <authorList>
            <person name="Liu X.Y."/>
            <person name="Yang K.Y."/>
            <person name="Wang M.Q."/>
            <person name="Kwok J.S."/>
            <person name="Zeng X."/>
            <person name="Yang Z."/>
            <person name="Xiao X.J."/>
            <person name="Lau C.P."/>
            <person name="Li Y."/>
            <person name="Huang Z.M."/>
            <person name="Ba J.G."/>
            <person name="Yim A.K."/>
            <person name="Ouyang C.Y."/>
            <person name="Ngai S.M."/>
            <person name="Chan T.F."/>
            <person name="Leung E.L."/>
            <person name="Liu L."/>
            <person name="Liu Z.G."/>
            <person name="Tsui S.K."/>
        </authorList>
    </citation>
    <scope>NUCLEOTIDE SEQUENCE [LARGE SCALE GENOMIC DNA]</scope>
    <source>
        <strain evidence="13">Derp</strain>
    </source>
</reference>
<dbReference type="Pfam" id="PF00001">
    <property type="entry name" value="7tm_1"/>
    <property type="match status" value="1"/>
</dbReference>
<keyword evidence="7 11" id="KW-0472">Membrane</keyword>
<feature type="region of interest" description="Disordered" evidence="10">
    <location>
        <begin position="541"/>
        <end position="569"/>
    </location>
</feature>
<evidence type="ECO:0000256" key="6">
    <source>
        <dbReference type="ARBA" id="ARBA00022989"/>
    </source>
</evidence>
<sequence length="569" mass="64653">MDNNNIVLIFETCVLGNVMVVIVVLRSRSMRTPTNCYLVSLALADTMVLLASVPNEIISYYLLGDRWIWGPFGCALFIFLQYLGINASSLSIAAFTVERYIAICHPMLAHKLCTVRRAKRIIMYVWMFATTYCAPWLFLTKTERIHYLWIDQEVYTCKFKLNREFYKGYYLTDIVLFYLLPLLISCILYALIARILYHSNDMIISTKTTSTVSTPMSNVHNQQQQIPSTTTTKQQQQQQQESPSNSNQLNQSINHHHNTTTTTTMMIGANSKKSSSSHDSSRVQVVKMLAVVVAVFATLWLPYRALVVYNSFSFPPYMELWYLMFAKTMIFVNSAINPIIYSACSMKFRREFKRMLTCGRKKRQSTNMANYRYTAGITTARHGIAMKSVAHDFGGGGGDRGDNGINESSSMTFTMGPNELSEFPATNNNKFRRTSPPSSDNLDFQTNRSNQFKQQQQQHSSTISVTICNELKSKQDETTAATSINNQSIKNQHNDNDDVPTILIGYDNHQQQQSTSIFDDNDDDNDQSTKTLRSIISRSIANGSQTMNNNNNNNNMMDDLQTIKTTTIT</sequence>
<dbReference type="PRINTS" id="PR00751">
    <property type="entry name" value="THYROLIBRINR"/>
</dbReference>
<dbReference type="EMBL" id="NJHN03000095">
    <property type="protein sequence ID" value="KAH9416204.1"/>
    <property type="molecule type" value="Genomic_DNA"/>
</dbReference>
<evidence type="ECO:0000256" key="4">
    <source>
        <dbReference type="ARBA" id="ARBA00018873"/>
    </source>
</evidence>
<dbReference type="Gene3D" id="1.20.1070.10">
    <property type="entry name" value="Rhodopsin 7-helix transmembrane proteins"/>
    <property type="match status" value="1"/>
</dbReference>
<dbReference type="InterPro" id="IPR000276">
    <property type="entry name" value="GPCR_Rhodpsn"/>
</dbReference>
<keyword evidence="9" id="KW-0297">G-protein coupled receptor</keyword>
<proteinExistence type="inferred from homology"/>
<feature type="compositionally biased region" description="Polar residues" evidence="10">
    <location>
        <begin position="405"/>
        <end position="415"/>
    </location>
</feature>
<keyword evidence="6 11" id="KW-1133">Transmembrane helix</keyword>
<comment type="similarity">
    <text evidence="3 9">Belongs to the G-protein coupled receptor 1 family.</text>
</comment>
<accession>A0ABQ8J0X1</accession>
<feature type="non-terminal residue" evidence="13">
    <location>
        <position position="569"/>
    </location>
</feature>
<feature type="transmembrane region" description="Helical" evidence="11">
    <location>
        <begin position="121"/>
        <end position="139"/>
    </location>
</feature>
<feature type="compositionally biased region" description="Low complexity" evidence="10">
    <location>
        <begin position="547"/>
        <end position="557"/>
    </location>
</feature>
<evidence type="ECO:0000256" key="1">
    <source>
        <dbReference type="ARBA" id="ARBA00004100"/>
    </source>
</evidence>
<feature type="compositionally biased region" description="Polar residues" evidence="10">
    <location>
        <begin position="424"/>
        <end position="461"/>
    </location>
</feature>
<evidence type="ECO:0000256" key="5">
    <source>
        <dbReference type="ARBA" id="ARBA00022692"/>
    </source>
</evidence>
<evidence type="ECO:0000259" key="12">
    <source>
        <dbReference type="PROSITE" id="PS50262"/>
    </source>
</evidence>
<feature type="transmembrane region" description="Helical" evidence="11">
    <location>
        <begin position="175"/>
        <end position="197"/>
    </location>
</feature>
<dbReference type="PANTHER" id="PTHR46061:SF3">
    <property type="entry name" value="THYROTROPIN-RELEASING HORMONE RECEPTOR"/>
    <property type="match status" value="1"/>
</dbReference>
<evidence type="ECO:0000256" key="10">
    <source>
        <dbReference type="SAM" id="MobiDB-lite"/>
    </source>
</evidence>
<evidence type="ECO:0000256" key="2">
    <source>
        <dbReference type="ARBA" id="ARBA00004370"/>
    </source>
</evidence>
<keyword evidence="9" id="KW-0675">Receptor</keyword>
<feature type="transmembrane region" description="Helical" evidence="11">
    <location>
        <begin position="37"/>
        <end position="61"/>
    </location>
</feature>
<feature type="transmembrane region" description="Helical" evidence="11">
    <location>
        <begin position="321"/>
        <end position="344"/>
    </location>
</feature>
<evidence type="ECO:0000256" key="11">
    <source>
        <dbReference type="SAM" id="Phobius"/>
    </source>
</evidence>
<comment type="function">
    <text evidence="1">Receptor for thyrotropin-releasing hormone (TRH). Upon ligand binding, this G-protein-coupled receptor triggers activation of the phosphatidylinositol (IP3)-calcium-protein kinase C (PKC) pathway.</text>
</comment>
<feature type="region of interest" description="Disordered" evidence="10">
    <location>
        <begin position="212"/>
        <end position="254"/>
    </location>
</feature>
<feature type="transmembrane region" description="Helical" evidence="11">
    <location>
        <begin position="6"/>
        <end position="25"/>
    </location>
</feature>